<keyword evidence="2" id="KW-1185">Reference proteome</keyword>
<dbReference type="InterPro" id="IPR029058">
    <property type="entry name" value="AB_hydrolase_fold"/>
</dbReference>
<evidence type="ECO:0000313" key="1">
    <source>
        <dbReference type="EMBL" id="QNM11050.1"/>
    </source>
</evidence>
<name>A0A7G9GJR8_9FIRM</name>
<protein>
    <submittedName>
        <fullName evidence="1">DUF2974 domain-containing protein</fullName>
    </submittedName>
</protein>
<organism evidence="1 2">
    <name type="scientific">[Eubacterium] hominis</name>
    <dbReference type="NCBI Taxonomy" id="2764325"/>
    <lineage>
        <taxon>Bacteria</taxon>
        <taxon>Bacillati</taxon>
        <taxon>Bacillota</taxon>
        <taxon>Erysipelotrichia</taxon>
        <taxon>Erysipelotrichales</taxon>
        <taxon>Erysipelotrichaceae</taxon>
        <taxon>Amedibacillus</taxon>
    </lineage>
</organism>
<proteinExistence type="predicted"/>
<dbReference type="AlphaFoldDB" id="A0A7G9GJR8"/>
<sequence length="364" mass="42109">MENIHTYIKWRGDLPFSKVPFNEADNLAFCCLSYIRFQGVFALTHKKSITIREAYEKFMTLENQMYRTEDDLVLFELMAHSVRYQNVKIHAYVDHIDEQLQKQFSALTLQFYGPHCYVAFRGTDNTLVGWKEDFNMTFMETVPSQKEAVEYLNMVASKHKGKLYIGGHSKGGNLAVFASAFCEPEIKERIVSVYNNDGPGFSEQVLKSDGYRHMKERVQTYVPQSSVVGMLLNHEEMIHVVKSTQISLWQHDPYSWQIMGPDFQYLETIDTSSQLMDKTMKNWLSGLTVEQRAAFVDTMYDIFHSTNAKSLKELKENKIKNIAILLKAFSNTDANTRKMMNDTLSAFFSSMKDAVEEMLPKEDK</sequence>
<accession>A0A7G9GJR8</accession>
<gene>
    <name evidence="1" type="ORF">H9Q80_12310</name>
</gene>
<reference evidence="1 2" key="1">
    <citation type="submission" date="2020-08" db="EMBL/GenBank/DDBJ databases">
        <authorList>
            <person name="Liu C."/>
            <person name="Sun Q."/>
        </authorList>
    </citation>
    <scope>NUCLEOTIDE SEQUENCE [LARGE SCALE GENOMIC DNA]</scope>
    <source>
        <strain evidence="1 2">NSJ-61</strain>
    </source>
</reference>
<dbReference type="KEGG" id="ehn:H9Q80_12310"/>
<dbReference type="EMBL" id="CP060636">
    <property type="protein sequence ID" value="QNM11050.1"/>
    <property type="molecule type" value="Genomic_DNA"/>
</dbReference>
<dbReference type="SUPFAM" id="SSF53474">
    <property type="entry name" value="alpha/beta-Hydrolases"/>
    <property type="match status" value="1"/>
</dbReference>
<dbReference type="InterPro" id="IPR024499">
    <property type="entry name" value="Mbeg1-like"/>
</dbReference>
<evidence type="ECO:0000313" key="2">
    <source>
        <dbReference type="Proteomes" id="UP000515856"/>
    </source>
</evidence>
<dbReference type="RefSeq" id="WP_117453858.1">
    <property type="nucleotide sequence ID" value="NZ_CP060636.1"/>
</dbReference>
<dbReference type="Pfam" id="PF11187">
    <property type="entry name" value="Mbeg1-like"/>
    <property type="match status" value="1"/>
</dbReference>
<dbReference type="Proteomes" id="UP000515856">
    <property type="component" value="Chromosome"/>
</dbReference>
<dbReference type="Gene3D" id="3.40.50.1820">
    <property type="entry name" value="alpha/beta hydrolase"/>
    <property type="match status" value="1"/>
</dbReference>